<keyword evidence="3" id="KW-0539">Nucleus</keyword>
<feature type="compositionally biased region" description="Polar residues" evidence="4">
    <location>
        <begin position="263"/>
        <end position="277"/>
    </location>
</feature>
<feature type="domain" description="ETS" evidence="5">
    <location>
        <begin position="317"/>
        <end position="399"/>
    </location>
</feature>
<evidence type="ECO:0000259" key="5">
    <source>
        <dbReference type="PROSITE" id="PS50061"/>
    </source>
</evidence>
<name>A0AAV2QMJ6_MEGNR</name>
<dbReference type="SUPFAM" id="SSF46785">
    <property type="entry name" value="Winged helix' DNA-binding domain"/>
    <property type="match status" value="1"/>
</dbReference>
<dbReference type="Gene3D" id="1.10.10.10">
    <property type="entry name" value="Winged helix-like DNA-binding domain superfamily/Winged helix DNA-binding domain"/>
    <property type="match status" value="1"/>
</dbReference>
<evidence type="ECO:0000256" key="3">
    <source>
        <dbReference type="RuleBase" id="RU004019"/>
    </source>
</evidence>
<keyword evidence="7" id="KW-1185">Reference proteome</keyword>
<gene>
    <name evidence="6" type="ORF">MNOR_LOCUS13488</name>
</gene>
<sequence length="412" mass="47788">MSLNDGYNTALLQDLSQLEELKFYIGDNIYPDENISSDINMAYSLDESNPEEDSYEYVPVTQWNSKNCIDWGLSVCQEHNLNIFTVDIGGLNNSCGTHLIQSSEADFCAMLGDQCGPVFYREFQEVKKDMFSDIQNRYTNSEEGFGVDQSGYFYDHMGYSPESDTLVSNSEGYDSSQDDFKFNINNSSQNCFNFNTYDSGQESYGYSQNHYDPSLDSYISPVLLSSSPDPSNMYQHSEIWNLKEESVDNIEITSLDAPLHNDQVYQTSEKPQTNTPTPRKVRQRRKKKNNEEVYVSEDMAQKLAGKIPGLSKKTRQPKCWEFLMHLLINEETNPEVVRWEDEANYVFRLVRTDKLVDLWNKKSEFTSHVYDNFARSLRYHYKRNVLIPVPNKQLVYRCGEKAIEYLNKIKNE</sequence>
<dbReference type="Gene3D" id="1.10.150.50">
    <property type="entry name" value="Transcription Factor, Ets-1"/>
    <property type="match status" value="1"/>
</dbReference>
<dbReference type="InterPro" id="IPR036390">
    <property type="entry name" value="WH_DNA-bd_sf"/>
</dbReference>
<comment type="caution">
    <text evidence="6">The sequence shown here is derived from an EMBL/GenBank/DDBJ whole genome shotgun (WGS) entry which is preliminary data.</text>
</comment>
<evidence type="ECO:0000256" key="1">
    <source>
        <dbReference type="ARBA" id="ARBA00005562"/>
    </source>
</evidence>
<dbReference type="AlphaFoldDB" id="A0AAV2QMJ6"/>
<dbReference type="InterPro" id="IPR036388">
    <property type="entry name" value="WH-like_DNA-bd_sf"/>
</dbReference>
<dbReference type="InterPro" id="IPR013761">
    <property type="entry name" value="SAM/pointed_sf"/>
</dbReference>
<dbReference type="Proteomes" id="UP001497623">
    <property type="component" value="Unassembled WGS sequence"/>
</dbReference>
<keyword evidence="2 3" id="KW-0238">DNA-binding</keyword>
<dbReference type="Pfam" id="PF00178">
    <property type="entry name" value="Ets"/>
    <property type="match status" value="1"/>
</dbReference>
<evidence type="ECO:0000256" key="2">
    <source>
        <dbReference type="ARBA" id="ARBA00023125"/>
    </source>
</evidence>
<dbReference type="EMBL" id="CAXKWB010007740">
    <property type="protein sequence ID" value="CAL4088197.1"/>
    <property type="molecule type" value="Genomic_DNA"/>
</dbReference>
<dbReference type="PANTHER" id="PTHR11849:SF190">
    <property type="entry name" value="ETS-DOMAIN PROTEIN"/>
    <property type="match status" value="1"/>
</dbReference>
<dbReference type="InterPro" id="IPR046328">
    <property type="entry name" value="ETS_fam"/>
</dbReference>
<dbReference type="InterPro" id="IPR000418">
    <property type="entry name" value="Ets_dom"/>
</dbReference>
<evidence type="ECO:0000256" key="4">
    <source>
        <dbReference type="SAM" id="MobiDB-lite"/>
    </source>
</evidence>
<evidence type="ECO:0000313" key="6">
    <source>
        <dbReference type="EMBL" id="CAL4088197.1"/>
    </source>
</evidence>
<dbReference type="PRINTS" id="PR00454">
    <property type="entry name" value="ETSDOMAIN"/>
</dbReference>
<feature type="compositionally biased region" description="Basic residues" evidence="4">
    <location>
        <begin position="279"/>
        <end position="288"/>
    </location>
</feature>
<feature type="region of interest" description="Disordered" evidence="4">
    <location>
        <begin position="263"/>
        <end position="292"/>
    </location>
</feature>
<organism evidence="6 7">
    <name type="scientific">Meganyctiphanes norvegica</name>
    <name type="common">Northern krill</name>
    <name type="synonym">Thysanopoda norvegica</name>
    <dbReference type="NCBI Taxonomy" id="48144"/>
    <lineage>
        <taxon>Eukaryota</taxon>
        <taxon>Metazoa</taxon>
        <taxon>Ecdysozoa</taxon>
        <taxon>Arthropoda</taxon>
        <taxon>Crustacea</taxon>
        <taxon>Multicrustacea</taxon>
        <taxon>Malacostraca</taxon>
        <taxon>Eumalacostraca</taxon>
        <taxon>Eucarida</taxon>
        <taxon>Euphausiacea</taxon>
        <taxon>Euphausiidae</taxon>
        <taxon>Meganyctiphanes</taxon>
    </lineage>
</organism>
<dbReference type="GO" id="GO:0005634">
    <property type="term" value="C:nucleus"/>
    <property type="evidence" value="ECO:0007669"/>
    <property type="project" value="UniProtKB-SubCell"/>
</dbReference>
<comment type="subcellular location">
    <subcellularLocation>
        <location evidence="3">Nucleus</location>
    </subcellularLocation>
</comment>
<proteinExistence type="inferred from homology"/>
<accession>A0AAV2QMJ6</accession>
<reference evidence="6 7" key="1">
    <citation type="submission" date="2024-05" db="EMBL/GenBank/DDBJ databases">
        <authorList>
            <person name="Wallberg A."/>
        </authorList>
    </citation>
    <scope>NUCLEOTIDE SEQUENCE [LARGE SCALE GENOMIC DNA]</scope>
</reference>
<dbReference type="PANTHER" id="PTHR11849">
    <property type="entry name" value="ETS"/>
    <property type="match status" value="1"/>
</dbReference>
<dbReference type="GO" id="GO:0030154">
    <property type="term" value="P:cell differentiation"/>
    <property type="evidence" value="ECO:0007669"/>
    <property type="project" value="TreeGrafter"/>
</dbReference>
<dbReference type="GO" id="GO:0000981">
    <property type="term" value="F:DNA-binding transcription factor activity, RNA polymerase II-specific"/>
    <property type="evidence" value="ECO:0007669"/>
    <property type="project" value="TreeGrafter"/>
</dbReference>
<evidence type="ECO:0000313" key="7">
    <source>
        <dbReference type="Proteomes" id="UP001497623"/>
    </source>
</evidence>
<dbReference type="SUPFAM" id="SSF47769">
    <property type="entry name" value="SAM/Pointed domain"/>
    <property type="match status" value="1"/>
</dbReference>
<comment type="similarity">
    <text evidence="1 3">Belongs to the ETS family.</text>
</comment>
<protein>
    <recommendedName>
        <fullName evidence="5">ETS domain-containing protein</fullName>
    </recommendedName>
</protein>
<dbReference type="GO" id="GO:0043565">
    <property type="term" value="F:sequence-specific DNA binding"/>
    <property type="evidence" value="ECO:0007669"/>
    <property type="project" value="InterPro"/>
</dbReference>
<dbReference type="SMART" id="SM00413">
    <property type="entry name" value="ETS"/>
    <property type="match status" value="1"/>
</dbReference>
<dbReference type="PROSITE" id="PS50061">
    <property type="entry name" value="ETS_DOMAIN_3"/>
    <property type="match status" value="1"/>
</dbReference>